<proteinExistence type="predicted"/>
<gene>
    <name evidence="2" type="ORF">Q4Q40_09710</name>
</gene>
<accession>A0ABT8WMR9</accession>
<evidence type="ECO:0000256" key="1">
    <source>
        <dbReference type="SAM" id="Phobius"/>
    </source>
</evidence>
<feature type="transmembrane region" description="Helical" evidence="1">
    <location>
        <begin position="75"/>
        <end position="93"/>
    </location>
</feature>
<keyword evidence="1" id="KW-0472">Membrane</keyword>
<comment type="caution">
    <text evidence="2">The sequence shown here is derived from an EMBL/GenBank/DDBJ whole genome shotgun (WGS) entry which is preliminary data.</text>
</comment>
<feature type="transmembrane region" description="Helical" evidence="1">
    <location>
        <begin position="12"/>
        <end position="31"/>
    </location>
</feature>
<feature type="transmembrane region" description="Helical" evidence="1">
    <location>
        <begin position="145"/>
        <end position="163"/>
    </location>
</feature>
<keyword evidence="3" id="KW-1185">Reference proteome</keyword>
<name>A0ABT8WMR9_9FLAO</name>
<protein>
    <submittedName>
        <fullName evidence="2">Rod shape-determining protein MreD</fullName>
    </submittedName>
</protein>
<dbReference type="EMBL" id="JAUOEL010000003">
    <property type="protein sequence ID" value="MDO5974459.1"/>
    <property type="molecule type" value="Genomic_DNA"/>
</dbReference>
<evidence type="ECO:0000313" key="3">
    <source>
        <dbReference type="Proteomes" id="UP001176806"/>
    </source>
</evidence>
<organism evidence="2 3">
    <name type="scientific">Flavivirga jejuensis</name>
    <dbReference type="NCBI Taxonomy" id="870487"/>
    <lineage>
        <taxon>Bacteria</taxon>
        <taxon>Pseudomonadati</taxon>
        <taxon>Bacteroidota</taxon>
        <taxon>Flavobacteriia</taxon>
        <taxon>Flavobacteriales</taxon>
        <taxon>Flavobacteriaceae</taxon>
        <taxon>Flavivirga</taxon>
    </lineage>
</organism>
<keyword evidence="1" id="KW-0812">Transmembrane</keyword>
<reference evidence="2" key="1">
    <citation type="submission" date="2023-07" db="EMBL/GenBank/DDBJ databases">
        <title>Two novel species in the genus Flavivirga.</title>
        <authorList>
            <person name="Kwon K."/>
        </authorList>
    </citation>
    <scope>NUCLEOTIDE SEQUENCE</scope>
    <source>
        <strain evidence="2">KACC 14158</strain>
    </source>
</reference>
<dbReference type="RefSeq" id="WP_303301598.1">
    <property type="nucleotide sequence ID" value="NZ_BAABDA010000050.1"/>
</dbReference>
<keyword evidence="1" id="KW-1133">Transmembrane helix</keyword>
<feature type="transmembrane region" description="Helical" evidence="1">
    <location>
        <begin position="113"/>
        <end position="133"/>
    </location>
</feature>
<dbReference type="Proteomes" id="UP001176806">
    <property type="component" value="Unassembled WGS sequence"/>
</dbReference>
<sequence>MNNLFSVNSIRFIVLILIQVLVFNNINFLGYINPYPYILFIALFPIKNNRAIIILSSFLLGLTIDMFLDSGGIHAAACVFIAYVRPIILKFSFGMIYEHHTIKFSTVEFGSKLTYVILLVILHHIILFSLEIFNFSKIILVLQKTLFSSMFTILLSMIITIIFSQKPK</sequence>
<evidence type="ECO:0000313" key="2">
    <source>
        <dbReference type="EMBL" id="MDO5974459.1"/>
    </source>
</evidence>